<sequence>MDGRYQRQNSPISLVTVLWAAITLCAIYSSRPIISGWLHDPSLRWAGIAFIVWLVATLLQWRRLPQTWSTARVLWVLLASALLCLGIMGELQAFIYLASALLLALPVAGLWRKRICFTLTSCVWMPGWAWVFTPILGIWLTYVTLLVPIALLVYSLKVTCLSYASKTSHPSL</sequence>
<feature type="transmembrane region" description="Helical" evidence="1">
    <location>
        <begin position="42"/>
        <end position="59"/>
    </location>
</feature>
<keyword evidence="1" id="KW-0472">Membrane</keyword>
<evidence type="ECO:0000313" key="3">
    <source>
        <dbReference type="Proteomes" id="UP001243717"/>
    </source>
</evidence>
<feature type="transmembrane region" description="Helical" evidence="1">
    <location>
        <begin position="12"/>
        <end position="30"/>
    </location>
</feature>
<dbReference type="EMBL" id="JARXIC010000006">
    <property type="protein sequence ID" value="MDQ8193802.1"/>
    <property type="molecule type" value="Genomic_DNA"/>
</dbReference>
<accession>A0ABU1AG50</accession>
<evidence type="ECO:0000256" key="1">
    <source>
        <dbReference type="SAM" id="Phobius"/>
    </source>
</evidence>
<comment type="caution">
    <text evidence="2">The sequence shown here is derived from an EMBL/GenBank/DDBJ whole genome shotgun (WGS) entry which is preliminary data.</text>
</comment>
<keyword evidence="1" id="KW-0812">Transmembrane</keyword>
<keyword evidence="3" id="KW-1185">Reference proteome</keyword>
<name>A0ABU1AG50_9BACT</name>
<keyword evidence="1" id="KW-1133">Transmembrane helix</keyword>
<organism evidence="2 3">
    <name type="scientific">Thalassobacterium sedimentorum</name>
    <dbReference type="NCBI Taxonomy" id="3041258"/>
    <lineage>
        <taxon>Bacteria</taxon>
        <taxon>Pseudomonadati</taxon>
        <taxon>Verrucomicrobiota</taxon>
        <taxon>Opitutia</taxon>
        <taxon>Puniceicoccales</taxon>
        <taxon>Coraliomargaritaceae</taxon>
        <taxon>Thalassobacterium</taxon>
    </lineage>
</organism>
<gene>
    <name evidence="2" type="ORF">QEH59_05170</name>
</gene>
<dbReference type="Proteomes" id="UP001243717">
    <property type="component" value="Unassembled WGS sequence"/>
</dbReference>
<proteinExistence type="predicted"/>
<evidence type="ECO:0000313" key="2">
    <source>
        <dbReference type="EMBL" id="MDQ8193802.1"/>
    </source>
</evidence>
<feature type="transmembrane region" description="Helical" evidence="1">
    <location>
        <begin position="71"/>
        <end position="88"/>
    </location>
</feature>
<protein>
    <submittedName>
        <fullName evidence="2">Uncharacterized protein</fullName>
    </submittedName>
</protein>
<reference evidence="2 3" key="1">
    <citation type="submission" date="2023-04" db="EMBL/GenBank/DDBJ databases">
        <title>A novel bacteria isolated from coastal sediment.</title>
        <authorList>
            <person name="Liu X.-J."/>
            <person name="Du Z.-J."/>
        </authorList>
    </citation>
    <scope>NUCLEOTIDE SEQUENCE [LARGE SCALE GENOMIC DNA]</scope>
    <source>
        <strain evidence="2 3">SDUM461004</strain>
    </source>
</reference>